<evidence type="ECO:0008006" key="4">
    <source>
        <dbReference type="Google" id="ProtNLM"/>
    </source>
</evidence>
<feature type="transmembrane region" description="Helical" evidence="1">
    <location>
        <begin position="37"/>
        <end position="58"/>
    </location>
</feature>
<dbReference type="Proteomes" id="UP000294614">
    <property type="component" value="Unassembled WGS sequence"/>
</dbReference>
<dbReference type="EMBL" id="SMGG01000006">
    <property type="protein sequence ID" value="TCK59525.1"/>
    <property type="molecule type" value="Genomic_DNA"/>
</dbReference>
<protein>
    <recommendedName>
        <fullName evidence="4">WG repeat protein</fullName>
    </recommendedName>
</protein>
<proteinExistence type="predicted"/>
<sequence>MASKLKSAEITDQEKQELSSKVFPALKNRKKHPLVRFFRLSASAVMLLLCVACATVDAPRKAVPDTSAPSDDQQNLISMTIKNGITKPDEPALFELEMPESDVSLASIYKYSKEPTVLTVSQDAIDMDYENGRLVILKKDKIESNYTKCPEIYVEGDFTGIQLSGDSVLLTGKKEALIADIGRCGTIKKFPAEGKGFYLGSAGLLEFTPRHYVFSDKFKATIYHEGDFMGYVVYGAVGSTHLLFATDSGKLALLNMRDGKFSAISSEAYRIKAIQYSADNIFVYTVDNKLIQLQPETGTGVLKKVGQMQGKDGCFFLKRSGKMFCDGYITDVDTAKKSPAQADSGLYSESMLFLKKEGVLSFVDLQEVYRQNVMLGSPALNQVCVKEGKGYFLDLDLKIKYFTAAGTEGVPEEKPASCDHVFMLKEGAVKSSDGKIIYQFAKPVNRSARAVMLKRIIGQDIYYYFEKQ</sequence>
<keyword evidence="1" id="KW-0472">Membrane</keyword>
<keyword evidence="1" id="KW-0812">Transmembrane</keyword>
<name>A0A4R1K5Q1_9BACT</name>
<dbReference type="RefSeq" id="WP_132874432.1">
    <property type="nucleotide sequence ID" value="NZ_SMGG01000006.1"/>
</dbReference>
<comment type="caution">
    <text evidence="2">The sequence shown here is derived from an EMBL/GenBank/DDBJ whole genome shotgun (WGS) entry which is preliminary data.</text>
</comment>
<evidence type="ECO:0000313" key="3">
    <source>
        <dbReference type="Proteomes" id="UP000294614"/>
    </source>
</evidence>
<dbReference type="AlphaFoldDB" id="A0A4R1K5Q1"/>
<keyword evidence="1" id="KW-1133">Transmembrane helix</keyword>
<reference evidence="2 3" key="1">
    <citation type="submission" date="2019-03" db="EMBL/GenBank/DDBJ databases">
        <title>Genomic Encyclopedia of Type Strains, Phase IV (KMG-IV): sequencing the most valuable type-strain genomes for metagenomic binning, comparative biology and taxonomic classification.</title>
        <authorList>
            <person name="Goeker M."/>
        </authorList>
    </citation>
    <scope>NUCLEOTIDE SEQUENCE [LARGE SCALE GENOMIC DNA]</scope>
    <source>
        <strain evidence="2 3">DSM 24984</strain>
    </source>
</reference>
<accession>A0A4R1K5Q1</accession>
<evidence type="ECO:0000313" key="2">
    <source>
        <dbReference type="EMBL" id="TCK59525.1"/>
    </source>
</evidence>
<keyword evidence="3" id="KW-1185">Reference proteome</keyword>
<evidence type="ECO:0000256" key="1">
    <source>
        <dbReference type="SAM" id="Phobius"/>
    </source>
</evidence>
<gene>
    <name evidence="2" type="ORF">C8D98_2459</name>
</gene>
<organism evidence="2 3">
    <name type="scientific">Seleniivibrio woodruffii</name>
    <dbReference type="NCBI Taxonomy" id="1078050"/>
    <lineage>
        <taxon>Bacteria</taxon>
        <taxon>Pseudomonadati</taxon>
        <taxon>Deferribacterota</taxon>
        <taxon>Deferribacteres</taxon>
        <taxon>Deferribacterales</taxon>
        <taxon>Geovibrionaceae</taxon>
        <taxon>Seleniivibrio</taxon>
    </lineage>
</organism>
<dbReference type="OrthoDB" id="9816503at2"/>